<dbReference type="InterPro" id="IPR009081">
    <property type="entry name" value="PP-bd_ACP"/>
</dbReference>
<keyword evidence="6" id="KW-0597">Phosphoprotein</keyword>
<organism evidence="14 15">
    <name type="scientific">Paenibacillus alvei</name>
    <name type="common">Bacillus alvei</name>
    <dbReference type="NCBI Taxonomy" id="44250"/>
    <lineage>
        <taxon>Bacteria</taxon>
        <taxon>Bacillati</taxon>
        <taxon>Bacillota</taxon>
        <taxon>Bacilli</taxon>
        <taxon>Bacillales</taxon>
        <taxon>Paenibacillaceae</taxon>
        <taxon>Paenibacillus</taxon>
    </lineage>
</organism>
<dbReference type="PANTHER" id="PTHR43775">
    <property type="entry name" value="FATTY ACID SYNTHASE"/>
    <property type="match status" value="1"/>
</dbReference>
<dbReference type="InterPro" id="IPR013968">
    <property type="entry name" value="PKS_KR"/>
</dbReference>
<dbReference type="SMART" id="SM00826">
    <property type="entry name" value="PKS_DH"/>
    <property type="match status" value="1"/>
</dbReference>
<dbReference type="GO" id="GO:0005737">
    <property type="term" value="C:cytoplasm"/>
    <property type="evidence" value="ECO:0007669"/>
    <property type="project" value="UniProtKB-SubCell"/>
</dbReference>
<dbReference type="Proteomes" id="UP000304148">
    <property type="component" value="Chromosome"/>
</dbReference>
<dbReference type="SMART" id="SM00823">
    <property type="entry name" value="PKS_PP"/>
    <property type="match status" value="2"/>
</dbReference>
<dbReference type="Pfam" id="PF00109">
    <property type="entry name" value="ketoacyl-synt"/>
    <property type="match status" value="2"/>
</dbReference>
<dbReference type="InterPro" id="IPR016039">
    <property type="entry name" value="Thiolase-like"/>
</dbReference>
<dbReference type="InterPro" id="IPR014030">
    <property type="entry name" value="Ketoacyl_synth_N"/>
</dbReference>
<feature type="region of interest" description="N-terminal hotdog fold" evidence="9">
    <location>
        <begin position="803"/>
        <end position="926"/>
    </location>
</feature>
<feature type="domain" description="PKS/mFAS DH" evidence="13">
    <location>
        <begin position="803"/>
        <end position="1094"/>
    </location>
</feature>
<evidence type="ECO:0000256" key="3">
    <source>
        <dbReference type="ARBA" id="ARBA00004789"/>
    </source>
</evidence>
<dbReference type="GO" id="GO:0031177">
    <property type="term" value="F:phosphopantetheine binding"/>
    <property type="evidence" value="ECO:0007669"/>
    <property type="project" value="InterPro"/>
</dbReference>
<dbReference type="FunFam" id="3.40.47.10:FF:000019">
    <property type="entry name" value="Polyketide synthase type I"/>
    <property type="match status" value="2"/>
</dbReference>
<feature type="domain" description="Ketosynthase family 3 (KS3)" evidence="12">
    <location>
        <begin position="1733"/>
        <end position="2171"/>
    </location>
</feature>
<dbReference type="CDD" id="cd00833">
    <property type="entry name" value="PKS"/>
    <property type="match status" value="2"/>
</dbReference>
<feature type="domain" description="Carrier" evidence="11">
    <location>
        <begin position="49"/>
        <end position="126"/>
    </location>
</feature>
<dbReference type="GO" id="GO:0004312">
    <property type="term" value="F:fatty acid synthase activity"/>
    <property type="evidence" value="ECO:0007669"/>
    <property type="project" value="TreeGrafter"/>
</dbReference>
<dbReference type="PANTHER" id="PTHR43775:SF37">
    <property type="entry name" value="SI:DKEY-61P9.11"/>
    <property type="match status" value="1"/>
</dbReference>
<dbReference type="Pfam" id="PF14765">
    <property type="entry name" value="PS-DH"/>
    <property type="match status" value="1"/>
</dbReference>
<dbReference type="SUPFAM" id="SSF47336">
    <property type="entry name" value="ACP-like"/>
    <property type="match status" value="2"/>
</dbReference>
<dbReference type="GO" id="GO:0006633">
    <property type="term" value="P:fatty acid biosynthetic process"/>
    <property type="evidence" value="ECO:0007669"/>
    <property type="project" value="InterPro"/>
</dbReference>
<dbReference type="InterPro" id="IPR020807">
    <property type="entry name" value="PKS_DH"/>
</dbReference>
<dbReference type="Gene3D" id="1.10.1200.10">
    <property type="entry name" value="ACP-like"/>
    <property type="match status" value="2"/>
</dbReference>
<dbReference type="PROSITE" id="PS00606">
    <property type="entry name" value="KS3_1"/>
    <property type="match status" value="2"/>
</dbReference>
<dbReference type="InterPro" id="IPR049551">
    <property type="entry name" value="PKS_DH_C"/>
</dbReference>
<proteinExistence type="predicted"/>
<dbReference type="Pfam" id="PF02801">
    <property type="entry name" value="Ketoacyl-synt_C"/>
    <property type="match status" value="2"/>
</dbReference>
<dbReference type="InterPro" id="IPR057326">
    <property type="entry name" value="KR_dom"/>
</dbReference>
<dbReference type="PROSITE" id="PS50075">
    <property type="entry name" value="CARRIER"/>
    <property type="match status" value="2"/>
</dbReference>
<evidence type="ECO:0000256" key="7">
    <source>
        <dbReference type="ARBA" id="ARBA00022679"/>
    </source>
</evidence>
<feature type="domain" description="Ketosynthase family 3 (KS3)" evidence="12">
    <location>
        <begin position="175"/>
        <end position="608"/>
    </location>
</feature>
<dbReference type="Pfam" id="PF08659">
    <property type="entry name" value="KR"/>
    <property type="match status" value="1"/>
</dbReference>
<dbReference type="Pfam" id="PF00550">
    <property type="entry name" value="PP-binding"/>
    <property type="match status" value="2"/>
</dbReference>
<evidence type="ECO:0000313" key="14">
    <source>
        <dbReference type="EMBL" id="SYX83881.1"/>
    </source>
</evidence>
<dbReference type="Gene3D" id="1.10.1240.100">
    <property type="match status" value="2"/>
</dbReference>
<dbReference type="InterPro" id="IPR050091">
    <property type="entry name" value="PKS_NRPS_Biosynth_Enz"/>
</dbReference>
<dbReference type="InterPro" id="IPR018201">
    <property type="entry name" value="Ketoacyl_synth_AS"/>
</dbReference>
<feature type="region of interest" description="C-terminal hotdog fold" evidence="9">
    <location>
        <begin position="942"/>
        <end position="1094"/>
    </location>
</feature>
<sequence length="2839" mass="314895">MDNRVSIEQVLNRIKCGQMTSEEGFRIIQEIKRRANKHIETKRNVKEQPDLDRMCRIVIDIASAVLFVDGSNLDPDTDKGDYGFDSITITEFMNRINARFHLEISPPVFYEHATIRSLCEHLLTLSARKATSAQLGSIADDFTAEFRGSSRQLPVEAERIQTVRMPAGSSAELTPDSIAIIGISGVMPQSDDLNQWWEHLMAGHDLITEIPSDRWDWKDYFGDPAKQSNSTNVKWGGFMNEADKFDASFFGISPREAELMDPRQRIYLETVWKVIEDAGYKASELSGSKTGLFVGVGSSDYYDLLSQNDVEIQAHTPTGVFPSILCNRISYLLHFHGPSEPVDTACSASLVAVHRAVEAIRSGDCELAIAGGVNVIASPNLYIALSKAGMLSKDGRCRTFDQRANGYVRSEGSGAVLLKPLRKAQEDGDHIYAVIRATSVNHGGHANSLTTPNPNAQASLIADAWRRTGIDPATISYIETHGTGTPLGDPIEINGLKKAFDELYREWGKVPSEQPHCALGAVKSNTGHLESAAGITGLLKVILSMKHGKLPANLHGEQLNPYIELQGSPFYILNEAKEWDKLGEDIPRRAGVSSFGFGGVNAHVVLEEYAAGAYNHPTVAGRHDDSPQVVVLSAKNEARLDDYVKSMLDYVSETSESLSDIAYTLQAGREAMQERLAVVVSTLEELQICWSDYGAGKKNRKGMYRGSRGKNQNKIGLLVEGEEGRNFLQSIWKQRKYDKLAELWASGIDMDWSLLHERGRPHRIPLPTYPFSRDRHWIPVTLDRKRSVSGGKDFDLKPLAAIHPLLHLNTSNLKEQRYSSSFTGEEFFLRDHVIGGSKILPGVAYLEMARAAVEQAAEINEHASVKLKHIVWKRPIHVESTPVQIHIRLYPEDSGEISYEIYKAADEKEEPIIFSQGRAVIHDEAAKPEGLTYKPPEASDGLTRISSDQYYKALRDLGFLYGAGHQAIEYVCAGTDRVLAKLTLPPHMAESGHPYVLHPSLMDAALQASVALTLDLSAKSQTRMNPSLPFALEELEVFASCTSSMWANVRYCPGSGSHSGVQKLNIELYDEHSGNLCVRMNGFSARAWIAEENALAPIEAAVGTILLEPCWQEQREYTSYTAASPIDFGQHIVLLCEGWEACHKQLEREHADIVFVHLSNGLQDRPIDERFRDYGLQVLEQIQLLMRAKPDKPILLQLVVPYEGERQLFAGLTGLLHTARIEHPKLVGQLLEANPEEEAEQLLDYLFDGKQYPDIRHMRYSIGQRFSAGWIERNISDLDTSRPWKERGIYLITGGTGGLGLIFAEEIASQAKGAVLLLAGRSEPTEEHRLKLATVEALGARVEYFQADVSDRQEAFELIRSICHEYGELNGIIHGAGMIRDEVIIRKNAAEAAEVLAPKVSGLVHLDEASREMPLDFFIMFSSVTAVIGNPGQADYAMANSFMDRYASYRNELVASGRRQGRTLSVNWPLWKEGGMRIDAESEKMLVLRTGMLPMDTRTGIQLLYTGMAMGSDQIVGAYGNLPKLRTKGFFTDRAAANESEAGNRSATLAGRNAKQSAKNDHFTTIPGEKNANIPNPLLAEQALTEILSTISGILKVNLNDIDIDAEFGEHGFDSIMLTELANKLNEGYKLELTPTIFFEYPAIRSFIDYLVTEHAEALTNKLAASRVEEEKRMPLLERHNRFMDHSITDYSIADRSIVGAVPPAMPKGDSLRAKAERELSEEGGADRDAFGQEPIAIIGMCGKFPMSEDIDALWRNLVAGKHCITEIPEERWDWKAHYGDPAHEANRTNIKWGGFIDGIDEFDPLFFGISPKEAEFMDPQQRLLMSYAWKAIEDAGYSARGLSGSRMGIFVGTMSSDYSHMLADANVGIEGYSSTGKVSSIGPNRMSYFLNVHGPSEPIETACSSSLIAVHRAINAINCGDCDTALVGGVNTLLTPSEYISFSKAGMLSEDGKCKTFSANANGYVRGEGVGMLFLKKLKAAEMAGDHIYGVIIGSSENHGGRASSLTAPNPKAQAELLKEAYRKARIDPRTVTYIEAHGTGTQLGDPIEINGLKSAFKELNEAYGHTDSIEGVHCGLGSIKTNIGHLELAAGIAGLIKVLLQMQHKTIVKNLHLDEVNPYIRLENSPFFLVRDTIAWNRRRDGQGREIPRRAGVSSFGFGGANAHIVLQEYIPNEDESPAAVMDPQKPAAIVFSAKTKEQLTSQASQFLAAMYENKYENAQLSDIAYTLQVGRDAMEYRLAMVVHSVDELREKLLAFVEGRSDIEHVYLGRTKRLTESLGDNRIGLNGVHEEQSTEEWLRLRDYSNLLKGWVEGLFVDWSRLYEGSRPRRMKLPTYPFAKERYWVPRTESLSSTDLRSIGHAATNVHSDVGEHASPLDPPDIGMPRSMNDTIFLAPIWEICDRVKDEKADFSASHQPLLIGDRKALRSELREYFPPAHVAEISPDESVDDIASRLRTFGPIEHLLWIAPDYAGYAVSDERIMAEQEAGTIQIFRIMKSLLLNGYGSRRLNWTIATIQALAVHNHETIDPTHAGIYGLAQLMRRQFPLWNIQLIDLEAEAPLPITELKMSSSAISQDAPVAYRNGDRYIRQLVPVRNVRSKPTVYKQKGTYVMIGIIDDAREGWFQHLTRTYGATLIWIGANDTVTQNRLEHAAAMGLQVDYIPANHANAAELSQALRNVKLRYSRIDGILISECMRSGHSLTFEEESGFRARLVNDMETNIEIARFIGTESLDFVVYLRDQASSAGQWMDSVAAASGTFKASYACTLASQWPCAVKILDCGPTEETSLSGEARQRIADKLPAAMEALLAHSLRQLIIANSVDFSRNADINFEQTIVMV</sequence>
<dbReference type="PROSITE" id="PS52019">
    <property type="entry name" value="PKS_MFAS_DH"/>
    <property type="match status" value="1"/>
</dbReference>
<dbReference type="InterPro" id="IPR049552">
    <property type="entry name" value="PKS_DH_N"/>
</dbReference>
<dbReference type="InterPro" id="IPR036291">
    <property type="entry name" value="NAD(P)-bd_dom_sf"/>
</dbReference>
<dbReference type="SMART" id="SM01294">
    <property type="entry name" value="PKS_PP_betabranch"/>
    <property type="match status" value="2"/>
</dbReference>
<name>A0A383RB54_PAEAL</name>
<dbReference type="Pfam" id="PF21089">
    <property type="entry name" value="PKS_DH_N"/>
    <property type="match status" value="1"/>
</dbReference>
<dbReference type="SMART" id="SM00825">
    <property type="entry name" value="PKS_KS"/>
    <property type="match status" value="2"/>
</dbReference>
<dbReference type="InterPro" id="IPR020806">
    <property type="entry name" value="PKS_PP-bd"/>
</dbReference>
<feature type="active site" description="Proton donor; for dehydratase activity" evidence="9">
    <location>
        <position position="1003"/>
    </location>
</feature>
<dbReference type="EMBL" id="LS992241">
    <property type="protein sequence ID" value="SYX83881.1"/>
    <property type="molecule type" value="Genomic_DNA"/>
</dbReference>
<reference evidence="15" key="1">
    <citation type="submission" date="2018-08" db="EMBL/GenBank/DDBJ databases">
        <authorList>
            <person name="Chevrot R."/>
        </authorList>
    </citation>
    <scope>NUCLEOTIDE SEQUENCE [LARGE SCALE GENOMIC DNA]</scope>
</reference>
<comment type="subcellular location">
    <subcellularLocation>
        <location evidence="2">Cytoplasm</location>
    </subcellularLocation>
</comment>
<dbReference type="GO" id="GO:0005886">
    <property type="term" value="C:plasma membrane"/>
    <property type="evidence" value="ECO:0007669"/>
    <property type="project" value="TreeGrafter"/>
</dbReference>
<dbReference type="InterPro" id="IPR020841">
    <property type="entry name" value="PKS_Beta-ketoAc_synthase_dom"/>
</dbReference>
<evidence type="ECO:0000256" key="2">
    <source>
        <dbReference type="ARBA" id="ARBA00004496"/>
    </source>
</evidence>
<dbReference type="SUPFAM" id="SSF53901">
    <property type="entry name" value="Thiolase-like"/>
    <property type="match status" value="2"/>
</dbReference>
<dbReference type="Pfam" id="PF22336">
    <property type="entry name" value="RhiE-like_linker"/>
    <property type="match status" value="2"/>
</dbReference>
<dbReference type="Gene3D" id="3.40.50.720">
    <property type="entry name" value="NAD(P)-binding Rossmann-like Domain"/>
    <property type="match status" value="2"/>
</dbReference>
<dbReference type="Gene3D" id="3.10.129.110">
    <property type="entry name" value="Polyketide synthase dehydratase"/>
    <property type="match status" value="1"/>
</dbReference>
<evidence type="ECO:0000256" key="8">
    <source>
        <dbReference type="ARBA" id="ARBA00022737"/>
    </source>
</evidence>
<dbReference type="GO" id="GO:0071770">
    <property type="term" value="P:DIM/DIP cell wall layer assembly"/>
    <property type="evidence" value="ECO:0007669"/>
    <property type="project" value="TreeGrafter"/>
</dbReference>
<keyword evidence="5" id="KW-0963">Cytoplasm</keyword>
<keyword evidence="4" id="KW-0596">Phosphopantetheine</keyword>
<accession>A0A383RB54</accession>
<evidence type="ECO:0000259" key="13">
    <source>
        <dbReference type="PROSITE" id="PS52019"/>
    </source>
</evidence>
<evidence type="ECO:0000256" key="4">
    <source>
        <dbReference type="ARBA" id="ARBA00022450"/>
    </source>
</evidence>
<keyword evidence="7" id="KW-0808">Transferase</keyword>
<evidence type="ECO:0000313" key="15">
    <source>
        <dbReference type="Proteomes" id="UP000304148"/>
    </source>
</evidence>
<dbReference type="CDD" id="cd08953">
    <property type="entry name" value="KR_2_SDR_x"/>
    <property type="match status" value="1"/>
</dbReference>
<comment type="function">
    <text evidence="1">Involved in some intermediate steps for the synthesis of the antibiotic polyketide bacillaene which is involved in secondary metabolism.</text>
</comment>
<dbReference type="Gene3D" id="3.40.47.10">
    <property type="match status" value="2"/>
</dbReference>
<evidence type="ECO:0000256" key="10">
    <source>
        <dbReference type="SAM" id="MobiDB-lite"/>
    </source>
</evidence>
<evidence type="ECO:0000256" key="6">
    <source>
        <dbReference type="ARBA" id="ARBA00022553"/>
    </source>
</evidence>
<dbReference type="InterPro" id="IPR054514">
    <property type="entry name" value="RhiE-like_linker"/>
</dbReference>
<evidence type="ECO:0000259" key="11">
    <source>
        <dbReference type="PROSITE" id="PS50075"/>
    </source>
</evidence>
<feature type="active site" description="Proton acceptor; for dehydratase activity" evidence="9">
    <location>
        <position position="832"/>
    </location>
</feature>
<gene>
    <name evidence="14" type="ORF">PBLR_12303</name>
</gene>
<dbReference type="InterPro" id="IPR049900">
    <property type="entry name" value="PKS_mFAS_DH"/>
</dbReference>
<evidence type="ECO:0000259" key="12">
    <source>
        <dbReference type="PROSITE" id="PS52004"/>
    </source>
</evidence>
<feature type="domain" description="Carrier" evidence="11">
    <location>
        <begin position="1578"/>
        <end position="1655"/>
    </location>
</feature>
<dbReference type="InterPro" id="IPR042104">
    <property type="entry name" value="PKS_dehydratase_sf"/>
</dbReference>
<evidence type="ECO:0000256" key="1">
    <source>
        <dbReference type="ARBA" id="ARBA00003299"/>
    </source>
</evidence>
<dbReference type="PROSITE" id="PS52004">
    <property type="entry name" value="KS3_2"/>
    <property type="match status" value="2"/>
</dbReference>
<dbReference type="InterPro" id="IPR036736">
    <property type="entry name" value="ACP-like_sf"/>
</dbReference>
<evidence type="ECO:0000256" key="5">
    <source>
        <dbReference type="ARBA" id="ARBA00022490"/>
    </source>
</evidence>
<keyword evidence="8" id="KW-0677">Repeat</keyword>
<comment type="pathway">
    <text evidence="3">Antibiotic biosynthesis; bacillaene biosynthesis.</text>
</comment>
<feature type="region of interest" description="Disordered" evidence="10">
    <location>
        <begin position="1541"/>
        <end position="1567"/>
    </location>
</feature>
<dbReference type="InterPro" id="IPR014031">
    <property type="entry name" value="Ketoacyl_synth_C"/>
</dbReference>
<dbReference type="GO" id="GO:0004315">
    <property type="term" value="F:3-oxoacyl-[acyl-carrier-protein] synthase activity"/>
    <property type="evidence" value="ECO:0007669"/>
    <property type="project" value="InterPro"/>
</dbReference>
<protein>
    <submittedName>
        <fullName evidence="14">Trans AT polyketide synthase of type I involved in bacillaene synthesis</fullName>
    </submittedName>
</protein>
<dbReference type="SMART" id="SM00822">
    <property type="entry name" value="PKS_KR"/>
    <property type="match status" value="1"/>
</dbReference>
<evidence type="ECO:0000256" key="9">
    <source>
        <dbReference type="PROSITE-ProRule" id="PRU01363"/>
    </source>
</evidence>
<dbReference type="SUPFAM" id="SSF51735">
    <property type="entry name" value="NAD(P)-binding Rossmann-fold domains"/>
    <property type="match status" value="2"/>
</dbReference>